<proteinExistence type="predicted"/>
<dbReference type="KEGG" id="bcom:BAUCODRAFT_356011"/>
<evidence type="ECO:0000256" key="1">
    <source>
        <dbReference type="SAM" id="MobiDB-lite"/>
    </source>
</evidence>
<dbReference type="AlphaFoldDB" id="M2MST0"/>
<dbReference type="OrthoDB" id="3642124at2759"/>
<feature type="region of interest" description="Disordered" evidence="1">
    <location>
        <begin position="23"/>
        <end position="117"/>
    </location>
</feature>
<evidence type="ECO:0000313" key="2">
    <source>
        <dbReference type="EMBL" id="EMC99931.1"/>
    </source>
</evidence>
<keyword evidence="3" id="KW-1185">Reference proteome</keyword>
<name>M2MST0_BAUPA</name>
<dbReference type="HOGENOM" id="CLU_593098_0_0_1"/>
<dbReference type="OMA" id="VMPWISE"/>
<sequence>MAQNLYHFTAPIAPMWPFAGSASGALAQHQPSPNGAPSPRELQPLNSPPHGSDPATPLRPSRAKQPPSTRTRRKWRRADSDDSSQASFAPSERLPSPATSSPPKADTPQTNRSLKQSRALRSDAQAVASNVEVVPAIPRIGVSAAGIDLNSTLANQTPNFSFVDADLYHTDILVFGCTNPLMTCLLIKRFLLEKFASAAVTTPSLLRMESQDLYQIRSNETHYLVLLESAVHMNANLGLPLTVYALINKQDHKIRWFYSIFRSGNVLKSLSEHGCLTESVKKLHAHSIKHKRLLVFLREAFLNAARIPDAPDYLEAQKLTDYALPVVDPETAFNRIAANEELNRRTHHPDLTLGPDRYARLLEPVEAFLALNFEMTCAAYLLAKRRFYCAFWKDLVMAQDTIGDGRRKVRSEAAHEAWLVQTLGWRASRAKRIVLAWKILGLLQEDRYLDWLKRGGMFEEA</sequence>
<reference evidence="2 3" key="1">
    <citation type="journal article" date="2012" name="PLoS Pathog.">
        <title>Diverse lifestyles and strategies of plant pathogenesis encoded in the genomes of eighteen Dothideomycetes fungi.</title>
        <authorList>
            <person name="Ohm R.A."/>
            <person name="Feau N."/>
            <person name="Henrissat B."/>
            <person name="Schoch C.L."/>
            <person name="Horwitz B.A."/>
            <person name="Barry K.W."/>
            <person name="Condon B.J."/>
            <person name="Copeland A.C."/>
            <person name="Dhillon B."/>
            <person name="Glaser F."/>
            <person name="Hesse C.N."/>
            <person name="Kosti I."/>
            <person name="LaButti K."/>
            <person name="Lindquist E.A."/>
            <person name="Lucas S."/>
            <person name="Salamov A.A."/>
            <person name="Bradshaw R.E."/>
            <person name="Ciuffetti L."/>
            <person name="Hamelin R.C."/>
            <person name="Kema G.H.J."/>
            <person name="Lawrence C."/>
            <person name="Scott J.A."/>
            <person name="Spatafora J.W."/>
            <person name="Turgeon B.G."/>
            <person name="de Wit P.J.G.M."/>
            <person name="Zhong S."/>
            <person name="Goodwin S.B."/>
            <person name="Grigoriev I.V."/>
        </authorList>
    </citation>
    <scope>NUCLEOTIDE SEQUENCE [LARGE SCALE GENOMIC DNA]</scope>
    <source>
        <strain evidence="2 3">UAMH 10762</strain>
    </source>
</reference>
<gene>
    <name evidence="2" type="ORF">BAUCODRAFT_356011</name>
</gene>
<protein>
    <submittedName>
        <fullName evidence="2">Uncharacterized protein</fullName>
    </submittedName>
</protein>
<evidence type="ECO:0000313" key="3">
    <source>
        <dbReference type="Proteomes" id="UP000011761"/>
    </source>
</evidence>
<dbReference type="RefSeq" id="XP_007673395.1">
    <property type="nucleotide sequence ID" value="XM_007675205.1"/>
</dbReference>
<organism evidence="2 3">
    <name type="scientific">Baudoinia panamericana (strain UAMH 10762)</name>
    <name type="common">Angels' share fungus</name>
    <name type="synonym">Baudoinia compniacensis (strain UAMH 10762)</name>
    <dbReference type="NCBI Taxonomy" id="717646"/>
    <lineage>
        <taxon>Eukaryota</taxon>
        <taxon>Fungi</taxon>
        <taxon>Dikarya</taxon>
        <taxon>Ascomycota</taxon>
        <taxon>Pezizomycotina</taxon>
        <taxon>Dothideomycetes</taxon>
        <taxon>Dothideomycetidae</taxon>
        <taxon>Mycosphaerellales</taxon>
        <taxon>Teratosphaeriaceae</taxon>
        <taxon>Baudoinia</taxon>
    </lineage>
</organism>
<feature type="compositionally biased region" description="Polar residues" evidence="1">
    <location>
        <begin position="97"/>
        <end position="116"/>
    </location>
</feature>
<dbReference type="GeneID" id="19112742"/>
<dbReference type="EMBL" id="KB445551">
    <property type="protein sequence ID" value="EMC99931.1"/>
    <property type="molecule type" value="Genomic_DNA"/>
</dbReference>
<dbReference type="eggNOG" id="ENOG502RKJM">
    <property type="taxonomic scope" value="Eukaryota"/>
</dbReference>
<accession>M2MST0</accession>
<dbReference type="Proteomes" id="UP000011761">
    <property type="component" value="Unassembled WGS sequence"/>
</dbReference>